<organism evidence="2 3">
    <name type="scientific">Ceratopteris richardii</name>
    <name type="common">Triangle waterfern</name>
    <dbReference type="NCBI Taxonomy" id="49495"/>
    <lineage>
        <taxon>Eukaryota</taxon>
        <taxon>Viridiplantae</taxon>
        <taxon>Streptophyta</taxon>
        <taxon>Embryophyta</taxon>
        <taxon>Tracheophyta</taxon>
        <taxon>Polypodiopsida</taxon>
        <taxon>Polypodiidae</taxon>
        <taxon>Polypodiales</taxon>
        <taxon>Pteridineae</taxon>
        <taxon>Pteridaceae</taxon>
        <taxon>Parkerioideae</taxon>
        <taxon>Ceratopteris</taxon>
    </lineage>
</organism>
<comment type="caution">
    <text evidence="2">The sequence shown here is derived from an EMBL/GenBank/DDBJ whole genome shotgun (WGS) entry which is preliminary data.</text>
</comment>
<name>A0A8T2SPU3_CERRI</name>
<sequence length="137" mass="15080">MRVPTFSDRSISPILLHSKALSRFDSMRCTLLRPKASPGHARLADPKGRSSKSCPRTSIFESNNLSGQKRSGSFQTFESLPIAHTFMQATVERGMLYPQILQLSDTVCGMNRGAMGCSLIVSLIIALKYGRRTISDS</sequence>
<dbReference type="EMBL" id="CM035424">
    <property type="protein sequence ID" value="KAH7352853.1"/>
    <property type="molecule type" value="Genomic_DNA"/>
</dbReference>
<dbReference type="Proteomes" id="UP000825935">
    <property type="component" value="Chromosome 19"/>
</dbReference>
<dbReference type="AlphaFoldDB" id="A0A8T2SPU3"/>
<accession>A0A8T2SPU3</accession>
<evidence type="ECO:0000313" key="3">
    <source>
        <dbReference type="Proteomes" id="UP000825935"/>
    </source>
</evidence>
<feature type="compositionally biased region" description="Polar residues" evidence="1">
    <location>
        <begin position="51"/>
        <end position="71"/>
    </location>
</feature>
<evidence type="ECO:0000256" key="1">
    <source>
        <dbReference type="SAM" id="MobiDB-lite"/>
    </source>
</evidence>
<evidence type="ECO:0000313" key="2">
    <source>
        <dbReference type="EMBL" id="KAH7352853.1"/>
    </source>
</evidence>
<keyword evidence="3" id="KW-1185">Reference proteome</keyword>
<proteinExistence type="predicted"/>
<feature type="region of interest" description="Disordered" evidence="1">
    <location>
        <begin position="37"/>
        <end position="71"/>
    </location>
</feature>
<protein>
    <submittedName>
        <fullName evidence="2">Uncharacterized protein</fullName>
    </submittedName>
</protein>
<reference evidence="2" key="1">
    <citation type="submission" date="2021-08" db="EMBL/GenBank/DDBJ databases">
        <title>WGS assembly of Ceratopteris richardii.</title>
        <authorList>
            <person name="Marchant D.B."/>
            <person name="Chen G."/>
            <person name="Jenkins J."/>
            <person name="Shu S."/>
            <person name="Leebens-Mack J."/>
            <person name="Grimwood J."/>
            <person name="Schmutz J."/>
            <person name="Soltis P."/>
            <person name="Soltis D."/>
            <person name="Chen Z.-H."/>
        </authorList>
    </citation>
    <scope>NUCLEOTIDE SEQUENCE</scope>
    <source>
        <strain evidence="2">Whitten #5841</strain>
        <tissue evidence="2">Leaf</tissue>
    </source>
</reference>
<gene>
    <name evidence="2" type="ORF">KP509_19G067200</name>
</gene>